<gene>
    <name evidence="2" type="primary">ORF38702</name>
</gene>
<protein>
    <submittedName>
        <fullName evidence="2">Uncharacterized protein</fullName>
    </submittedName>
</protein>
<accession>A0A0B6YV38</accession>
<feature type="transmembrane region" description="Helical" evidence="1">
    <location>
        <begin position="24"/>
        <end position="44"/>
    </location>
</feature>
<evidence type="ECO:0000313" key="2">
    <source>
        <dbReference type="EMBL" id="CEK60199.1"/>
    </source>
</evidence>
<feature type="transmembrane region" description="Helical" evidence="1">
    <location>
        <begin position="82"/>
        <end position="104"/>
    </location>
</feature>
<sequence>MAICKISASHVANFYNVLGQYVKVILPFLASIILIFCSKSLYIFLIDGHHVDACTVLLRMMQCAAFVAPATCYLLQTIGYGPVLFIGACFTTLGIGITSPSLFAEIRKQEIAFVVLYGTGVSIMFQATSMAAAS</sequence>
<name>A0A0B6YV38_9EUPU</name>
<dbReference type="EMBL" id="HACG01013334">
    <property type="protein sequence ID" value="CEK60199.1"/>
    <property type="molecule type" value="Transcribed_RNA"/>
</dbReference>
<keyword evidence="1" id="KW-1133">Transmembrane helix</keyword>
<keyword evidence="1" id="KW-0472">Membrane</keyword>
<keyword evidence="1" id="KW-0812">Transmembrane</keyword>
<organism evidence="2">
    <name type="scientific">Arion vulgaris</name>
    <dbReference type="NCBI Taxonomy" id="1028688"/>
    <lineage>
        <taxon>Eukaryota</taxon>
        <taxon>Metazoa</taxon>
        <taxon>Spiralia</taxon>
        <taxon>Lophotrochozoa</taxon>
        <taxon>Mollusca</taxon>
        <taxon>Gastropoda</taxon>
        <taxon>Heterobranchia</taxon>
        <taxon>Euthyneura</taxon>
        <taxon>Panpulmonata</taxon>
        <taxon>Eupulmonata</taxon>
        <taxon>Stylommatophora</taxon>
        <taxon>Helicina</taxon>
        <taxon>Arionoidea</taxon>
        <taxon>Arionidae</taxon>
        <taxon>Arion</taxon>
    </lineage>
</organism>
<proteinExistence type="predicted"/>
<evidence type="ECO:0000256" key="1">
    <source>
        <dbReference type="SAM" id="Phobius"/>
    </source>
</evidence>
<dbReference type="AlphaFoldDB" id="A0A0B6YV38"/>
<feature type="transmembrane region" description="Helical" evidence="1">
    <location>
        <begin position="111"/>
        <end position="133"/>
    </location>
</feature>
<reference evidence="2" key="1">
    <citation type="submission" date="2014-12" db="EMBL/GenBank/DDBJ databases">
        <title>Insight into the proteome of Arion vulgaris.</title>
        <authorList>
            <person name="Aradska J."/>
            <person name="Bulat T."/>
            <person name="Smidak R."/>
            <person name="Sarate P."/>
            <person name="Gangsoo J."/>
            <person name="Sialana F."/>
            <person name="Bilban M."/>
            <person name="Lubec G."/>
        </authorList>
    </citation>
    <scope>NUCLEOTIDE SEQUENCE</scope>
    <source>
        <tissue evidence="2">Skin</tissue>
    </source>
</reference>
<feature type="non-terminal residue" evidence="2">
    <location>
        <position position="134"/>
    </location>
</feature>